<organism evidence="1 2">
    <name type="scientific">Trichoderma harzianum CBS 226.95</name>
    <dbReference type="NCBI Taxonomy" id="983964"/>
    <lineage>
        <taxon>Eukaryota</taxon>
        <taxon>Fungi</taxon>
        <taxon>Dikarya</taxon>
        <taxon>Ascomycota</taxon>
        <taxon>Pezizomycotina</taxon>
        <taxon>Sordariomycetes</taxon>
        <taxon>Hypocreomycetidae</taxon>
        <taxon>Hypocreales</taxon>
        <taxon>Hypocreaceae</taxon>
        <taxon>Trichoderma</taxon>
    </lineage>
</organism>
<sequence>MAQNSNLNFPIRNAIFRADDNLYEDLEPDFSGSLGGFKTFNPEDNRFQRSAIHVSAERSKFKKTVELILCCHGWKNPDKEVPMTLIVLGVKLSCHDRESRFQSVRISLRFGEDDKRDQRDGFEACPQVVAYAPFVQDEYWNITEANVTDINGYGGKMGVDQVVQAEVSADKSSEISYTRRHFDRGTADRLYDKSTRRFSGVEWYCEQNKLQNYGVMPNFHLAVLVERSRHHGKAISFKAEFDLQAEAGSRHDFKQCLRRAYRLLRPEDDPVYFDPSKEKPDVNGVGGVGERLLENIKIDNLGALAEGKLLSKLIDSAGGALASLEPMKGIVGVESHHSYYR</sequence>
<dbReference type="GeneID" id="36629599"/>
<dbReference type="EMBL" id="KZ679675">
    <property type="protein sequence ID" value="PTB61055.1"/>
    <property type="molecule type" value="Genomic_DNA"/>
</dbReference>
<proteinExistence type="predicted"/>
<dbReference type="AlphaFoldDB" id="A0A2T4AVH3"/>
<protein>
    <submittedName>
        <fullName evidence="1">Uncharacterized protein</fullName>
    </submittedName>
</protein>
<evidence type="ECO:0000313" key="2">
    <source>
        <dbReference type="Proteomes" id="UP000241690"/>
    </source>
</evidence>
<reference evidence="1 2" key="1">
    <citation type="submission" date="2016-07" db="EMBL/GenBank/DDBJ databases">
        <title>Multiple horizontal gene transfer events from other fungi enriched the ability of initially mycotrophic Trichoderma (Ascomycota) to feed on dead plant biomass.</title>
        <authorList>
            <consortium name="DOE Joint Genome Institute"/>
            <person name="Aerts A."/>
            <person name="Atanasova L."/>
            <person name="Chenthamara K."/>
            <person name="Zhang J."/>
            <person name="Grujic M."/>
            <person name="Henrissat B."/>
            <person name="Kuo A."/>
            <person name="Salamov A."/>
            <person name="Lipzen A."/>
            <person name="Labutti K."/>
            <person name="Barry K."/>
            <person name="Miao Y."/>
            <person name="Rahimi M.J."/>
            <person name="Shen Q."/>
            <person name="Grigoriev I.V."/>
            <person name="Kubicek C.P."/>
            <person name="Druzhinina I.S."/>
        </authorList>
    </citation>
    <scope>NUCLEOTIDE SEQUENCE [LARGE SCALE GENOMIC DNA]</scope>
    <source>
        <strain evidence="1 2">CBS 226.95</strain>
    </source>
</reference>
<gene>
    <name evidence="1" type="ORF">M431DRAFT_538203</name>
</gene>
<accession>A0A2T4AVH3</accession>
<dbReference type="RefSeq" id="XP_024780732.1">
    <property type="nucleotide sequence ID" value="XM_024921028.1"/>
</dbReference>
<evidence type="ECO:0000313" key="1">
    <source>
        <dbReference type="EMBL" id="PTB61055.1"/>
    </source>
</evidence>
<name>A0A2T4AVH3_TRIHA</name>
<keyword evidence="2" id="KW-1185">Reference proteome</keyword>
<dbReference type="Proteomes" id="UP000241690">
    <property type="component" value="Unassembled WGS sequence"/>
</dbReference>